<protein>
    <recommendedName>
        <fullName evidence="4">Cox cluster protein</fullName>
    </recommendedName>
</protein>
<dbReference type="EMBL" id="RBZW01000042">
    <property type="protein sequence ID" value="THE64108.1"/>
    <property type="molecule type" value="Genomic_DNA"/>
</dbReference>
<sequence>MADTRSTPTVGIALGIVLIVVGIAAYVISEFASVTALIPTVFGAVIAALGIVSRQTNRARLATIGIGALALLGVLGSLRGVPDVIALVTGGTADSTVAAVAQGSMILVGLVLLVVAGRDLLTE</sequence>
<evidence type="ECO:0000256" key="1">
    <source>
        <dbReference type="SAM" id="Phobius"/>
    </source>
</evidence>
<keyword evidence="1" id="KW-1133">Transmembrane helix</keyword>
<dbReference type="OrthoDB" id="206114at2157"/>
<accession>A0A4S3TNJ2</accession>
<dbReference type="RefSeq" id="WP_141465392.1">
    <property type="nucleotide sequence ID" value="NZ_RBZW01000042.1"/>
</dbReference>
<evidence type="ECO:0008006" key="4">
    <source>
        <dbReference type="Google" id="ProtNLM"/>
    </source>
</evidence>
<keyword evidence="1" id="KW-0812">Transmembrane</keyword>
<keyword evidence="1" id="KW-0472">Membrane</keyword>
<evidence type="ECO:0000313" key="2">
    <source>
        <dbReference type="EMBL" id="THE64108.1"/>
    </source>
</evidence>
<name>A0A4S3TNJ2_9EURY</name>
<organism evidence="2 3">
    <name type="scientific">Salinadaptatus halalkaliphilus</name>
    <dbReference type="NCBI Taxonomy" id="2419781"/>
    <lineage>
        <taxon>Archaea</taxon>
        <taxon>Methanobacteriati</taxon>
        <taxon>Methanobacteriota</taxon>
        <taxon>Stenosarchaea group</taxon>
        <taxon>Halobacteria</taxon>
        <taxon>Halobacteriales</taxon>
        <taxon>Natrialbaceae</taxon>
        <taxon>Salinadaptatus</taxon>
    </lineage>
</organism>
<evidence type="ECO:0000313" key="3">
    <source>
        <dbReference type="Proteomes" id="UP000318864"/>
    </source>
</evidence>
<dbReference type="AlphaFoldDB" id="A0A4S3TNJ2"/>
<feature type="transmembrane region" description="Helical" evidence="1">
    <location>
        <begin position="7"/>
        <end position="28"/>
    </location>
</feature>
<feature type="transmembrane region" description="Helical" evidence="1">
    <location>
        <begin position="98"/>
        <end position="117"/>
    </location>
</feature>
<reference evidence="2 3" key="1">
    <citation type="submission" date="2018-10" db="EMBL/GenBank/DDBJ databases">
        <title>Natronolimnobius sp. XQ-INN 246 isolated from Inner Mongolia Autonomous Region of China.</title>
        <authorList>
            <person name="Xue Q."/>
        </authorList>
    </citation>
    <scope>NUCLEOTIDE SEQUENCE [LARGE SCALE GENOMIC DNA]</scope>
    <source>
        <strain evidence="2 3">XQ-INN 246</strain>
    </source>
</reference>
<proteinExistence type="predicted"/>
<comment type="caution">
    <text evidence="2">The sequence shown here is derived from an EMBL/GenBank/DDBJ whole genome shotgun (WGS) entry which is preliminary data.</text>
</comment>
<dbReference type="Proteomes" id="UP000318864">
    <property type="component" value="Unassembled WGS sequence"/>
</dbReference>
<feature type="transmembrane region" description="Helical" evidence="1">
    <location>
        <begin position="34"/>
        <end position="52"/>
    </location>
</feature>
<keyword evidence="3" id="KW-1185">Reference proteome</keyword>
<feature type="transmembrane region" description="Helical" evidence="1">
    <location>
        <begin position="59"/>
        <end position="78"/>
    </location>
</feature>
<gene>
    <name evidence="2" type="ORF">D8Y22_14435</name>
</gene>